<evidence type="ECO:0000256" key="11">
    <source>
        <dbReference type="PIRSR" id="PIRSR604329-50"/>
    </source>
</evidence>
<gene>
    <name evidence="10" type="primary">ccmE</name>
    <name evidence="10" type="synonym">cycJ</name>
    <name evidence="12" type="ORF">DES40_0396</name>
</gene>
<feature type="binding site" description="covalent" evidence="10 11">
    <location>
        <position position="137"/>
    </location>
    <ligand>
        <name>heme</name>
        <dbReference type="ChEBI" id="CHEBI:30413"/>
    </ligand>
</feature>
<comment type="subcellular location">
    <subcellularLocation>
        <location evidence="10">Cell membrane</location>
        <topology evidence="10">Single-pass type II membrane protein</topology>
    </subcellularLocation>
    <subcellularLocation>
        <location evidence="1">Membrane</location>
    </subcellularLocation>
</comment>
<accession>A0A420WJB2</accession>
<dbReference type="Pfam" id="PF03100">
    <property type="entry name" value="CcmE"/>
    <property type="match status" value="1"/>
</dbReference>
<dbReference type="GO" id="GO:0046872">
    <property type="term" value="F:metal ion binding"/>
    <property type="evidence" value="ECO:0007669"/>
    <property type="project" value="UniProtKB-KW"/>
</dbReference>
<evidence type="ECO:0000256" key="4">
    <source>
        <dbReference type="ARBA" id="ARBA00022723"/>
    </source>
</evidence>
<dbReference type="InterPro" id="IPR004329">
    <property type="entry name" value="CcmE"/>
</dbReference>
<evidence type="ECO:0000256" key="7">
    <source>
        <dbReference type="ARBA" id="ARBA00022989"/>
    </source>
</evidence>
<protein>
    <recommendedName>
        <fullName evidence="10">Cytochrome c-type biogenesis protein CcmE</fullName>
    </recommendedName>
    <alternativeName>
        <fullName evidence="10">Cytochrome c maturation protein E</fullName>
    </alternativeName>
    <alternativeName>
        <fullName evidence="10">Heme chaperone CcmE</fullName>
    </alternativeName>
</protein>
<dbReference type="GO" id="GO:0020037">
    <property type="term" value="F:heme binding"/>
    <property type="evidence" value="ECO:0007669"/>
    <property type="project" value="InterPro"/>
</dbReference>
<keyword evidence="9 10" id="KW-0472">Membrane</keyword>
<evidence type="ECO:0000256" key="2">
    <source>
        <dbReference type="ARBA" id="ARBA00022617"/>
    </source>
</evidence>
<name>A0A420WJB2_9PROT</name>
<feature type="topological domain" description="Cytoplasmic" evidence="10">
    <location>
        <begin position="1"/>
        <end position="17"/>
    </location>
</feature>
<keyword evidence="2 10" id="KW-0349">Heme</keyword>
<sequence>MSDSKPNRIVPPNRNKRLAAILGFGVLTVAGLGLIFSALGQNTEFFYNPSDIASEGFVPGSDIYRMGGMVVTGSVNRKGGVLTEFSVADFEREMEAPILVMHDGSLPDLFKEGQGVVVSGRMNEAGVFIANEVLAKHDENYQPKIKYQDEKS</sequence>
<dbReference type="EMBL" id="RBII01000001">
    <property type="protein sequence ID" value="RKQ71088.1"/>
    <property type="molecule type" value="Genomic_DNA"/>
</dbReference>
<evidence type="ECO:0000256" key="10">
    <source>
        <dbReference type="HAMAP-Rule" id="MF_01959"/>
    </source>
</evidence>
<evidence type="ECO:0000256" key="5">
    <source>
        <dbReference type="ARBA" id="ARBA00022748"/>
    </source>
</evidence>
<dbReference type="FunCoup" id="A0A420WJB2">
    <property type="interactions" value="34"/>
</dbReference>
<dbReference type="GO" id="GO:0017004">
    <property type="term" value="P:cytochrome complex assembly"/>
    <property type="evidence" value="ECO:0007669"/>
    <property type="project" value="UniProtKB-KW"/>
</dbReference>
<dbReference type="PANTHER" id="PTHR34128">
    <property type="entry name" value="CYTOCHROME C-TYPE BIOGENESIS PROTEIN CCME HOMOLOG, MITOCHONDRIAL"/>
    <property type="match status" value="1"/>
</dbReference>
<keyword evidence="5 10" id="KW-0201">Cytochrome c-type biogenesis</keyword>
<feature type="topological domain" description="Extracellular" evidence="10">
    <location>
        <begin position="39"/>
        <end position="152"/>
    </location>
</feature>
<dbReference type="SUPFAM" id="SSF82093">
    <property type="entry name" value="Heme chaperone CcmE"/>
    <property type="match status" value="1"/>
</dbReference>
<dbReference type="GO" id="GO:0005886">
    <property type="term" value="C:plasma membrane"/>
    <property type="evidence" value="ECO:0007669"/>
    <property type="project" value="UniProtKB-SubCell"/>
</dbReference>
<dbReference type="InterPro" id="IPR012340">
    <property type="entry name" value="NA-bd_OB-fold"/>
</dbReference>
<dbReference type="OrthoDB" id="9793584at2"/>
<organism evidence="12 13">
    <name type="scientific">Litorimonas taeanensis</name>
    <dbReference type="NCBI Taxonomy" id="568099"/>
    <lineage>
        <taxon>Bacteria</taxon>
        <taxon>Pseudomonadati</taxon>
        <taxon>Pseudomonadota</taxon>
        <taxon>Alphaproteobacteria</taxon>
        <taxon>Maricaulales</taxon>
        <taxon>Robiginitomaculaceae</taxon>
    </lineage>
</organism>
<dbReference type="Proteomes" id="UP000282211">
    <property type="component" value="Unassembled WGS sequence"/>
</dbReference>
<keyword evidence="4 10" id="KW-0479">Metal-binding</keyword>
<evidence type="ECO:0000256" key="1">
    <source>
        <dbReference type="ARBA" id="ARBA00004370"/>
    </source>
</evidence>
<dbReference type="HAMAP" id="MF_01959">
    <property type="entry name" value="CcmE"/>
    <property type="match status" value="1"/>
</dbReference>
<keyword evidence="10" id="KW-1003">Cell membrane</keyword>
<evidence type="ECO:0000256" key="6">
    <source>
        <dbReference type="ARBA" id="ARBA00022968"/>
    </source>
</evidence>
<keyword evidence="13" id="KW-1185">Reference proteome</keyword>
<keyword evidence="7 10" id="KW-1133">Transmembrane helix</keyword>
<proteinExistence type="inferred from homology"/>
<dbReference type="InterPro" id="IPR036127">
    <property type="entry name" value="CcmE-like_sf"/>
</dbReference>
<dbReference type="RefSeq" id="WP_121098895.1">
    <property type="nucleotide sequence ID" value="NZ_RBII01000001.1"/>
</dbReference>
<reference evidence="12 13" key="1">
    <citation type="submission" date="2018-10" db="EMBL/GenBank/DDBJ databases">
        <title>Genomic Encyclopedia of Type Strains, Phase IV (KMG-IV): sequencing the most valuable type-strain genomes for metagenomic binning, comparative biology and taxonomic classification.</title>
        <authorList>
            <person name="Goeker M."/>
        </authorList>
    </citation>
    <scope>NUCLEOTIDE SEQUENCE [LARGE SCALE GENOMIC DNA]</scope>
    <source>
        <strain evidence="12 13">DSM 22008</strain>
    </source>
</reference>
<comment type="similarity">
    <text evidence="10">Belongs to the CcmE/CycJ family.</text>
</comment>
<dbReference type="PANTHER" id="PTHR34128:SF2">
    <property type="entry name" value="CYTOCHROME C-TYPE BIOGENESIS PROTEIN CCME HOMOLOG, MITOCHONDRIAL"/>
    <property type="match status" value="1"/>
</dbReference>
<comment type="function">
    <text evidence="10">Heme chaperone required for the biogenesis of c-type cytochromes. Transiently binds heme delivered by CcmC and transfers the heme to apo-cytochromes in a process facilitated by CcmF and CcmH.</text>
</comment>
<feature type="binding site" description="axial binding residue" evidence="10 11">
    <location>
        <position position="141"/>
    </location>
    <ligand>
        <name>heme</name>
        <dbReference type="ChEBI" id="CHEBI:30413"/>
    </ligand>
    <ligandPart>
        <name>Fe</name>
        <dbReference type="ChEBI" id="CHEBI:18248"/>
    </ligandPart>
</feature>
<dbReference type="AlphaFoldDB" id="A0A420WJB2"/>
<keyword evidence="6 10" id="KW-0735">Signal-anchor</keyword>
<comment type="caution">
    <text evidence="12">The sequence shown here is derived from an EMBL/GenBank/DDBJ whole genome shotgun (WGS) entry which is preliminary data.</text>
</comment>
<evidence type="ECO:0000313" key="12">
    <source>
        <dbReference type="EMBL" id="RKQ71088.1"/>
    </source>
</evidence>
<keyword evidence="3 10" id="KW-0812">Transmembrane</keyword>
<evidence type="ECO:0000256" key="9">
    <source>
        <dbReference type="ARBA" id="ARBA00023136"/>
    </source>
</evidence>
<keyword evidence="8 10" id="KW-0408">Iron</keyword>
<evidence type="ECO:0000313" key="13">
    <source>
        <dbReference type="Proteomes" id="UP000282211"/>
    </source>
</evidence>
<dbReference type="Gene3D" id="2.40.50.140">
    <property type="entry name" value="Nucleic acid-binding proteins"/>
    <property type="match status" value="1"/>
</dbReference>
<evidence type="ECO:0000256" key="8">
    <source>
        <dbReference type="ARBA" id="ARBA00023004"/>
    </source>
</evidence>
<evidence type="ECO:0000256" key="3">
    <source>
        <dbReference type="ARBA" id="ARBA00022692"/>
    </source>
</evidence>
<dbReference type="InParanoid" id="A0A420WJB2"/>
<dbReference type="GO" id="GO:0017003">
    <property type="term" value="P:protein-heme linkage"/>
    <property type="evidence" value="ECO:0007669"/>
    <property type="project" value="UniProtKB-UniRule"/>
</dbReference>